<feature type="transmembrane region" description="Helical" evidence="7">
    <location>
        <begin position="208"/>
        <end position="233"/>
    </location>
</feature>
<comment type="similarity">
    <text evidence="7">Belongs to the binding-protein-dependent transport system permease family.</text>
</comment>
<name>A0A1G4RXW7_9CAUL</name>
<dbReference type="EMBL" id="FMTS01000003">
    <property type="protein sequence ID" value="SCW61571.1"/>
    <property type="molecule type" value="Genomic_DNA"/>
</dbReference>
<keyword evidence="4 7" id="KW-0812">Transmembrane</keyword>
<dbReference type="InterPro" id="IPR035906">
    <property type="entry name" value="MetI-like_sf"/>
</dbReference>
<dbReference type="GO" id="GO:0055085">
    <property type="term" value="P:transmembrane transport"/>
    <property type="evidence" value="ECO:0007669"/>
    <property type="project" value="InterPro"/>
</dbReference>
<reference evidence="10" key="1">
    <citation type="submission" date="2016-10" db="EMBL/GenBank/DDBJ databases">
        <authorList>
            <person name="Varghese N."/>
            <person name="Submissions S."/>
        </authorList>
    </citation>
    <scope>NUCLEOTIDE SEQUENCE [LARGE SCALE GENOMIC DNA]</scope>
    <source>
        <strain evidence="10">CGMCC 1.3431</strain>
    </source>
</reference>
<dbReference type="PANTHER" id="PTHR30193">
    <property type="entry name" value="ABC TRANSPORTER PERMEASE PROTEIN"/>
    <property type="match status" value="1"/>
</dbReference>
<dbReference type="CDD" id="cd06261">
    <property type="entry name" value="TM_PBP2"/>
    <property type="match status" value="1"/>
</dbReference>
<dbReference type="STRING" id="260084.SAMN02927928_2233"/>
<accession>A0A1G4RXW7</accession>
<keyword evidence="9" id="KW-0762">Sugar transport</keyword>
<evidence type="ECO:0000256" key="6">
    <source>
        <dbReference type="ARBA" id="ARBA00023136"/>
    </source>
</evidence>
<evidence type="ECO:0000256" key="3">
    <source>
        <dbReference type="ARBA" id="ARBA00022475"/>
    </source>
</evidence>
<dbReference type="InterPro" id="IPR000515">
    <property type="entry name" value="MetI-like"/>
</dbReference>
<keyword evidence="3" id="KW-1003">Cell membrane</keyword>
<keyword evidence="5 7" id="KW-1133">Transmembrane helix</keyword>
<feature type="transmembrane region" description="Helical" evidence="7">
    <location>
        <begin position="115"/>
        <end position="134"/>
    </location>
</feature>
<gene>
    <name evidence="9" type="ORF">SAMN02927928_2233</name>
</gene>
<dbReference type="GO" id="GO:0005886">
    <property type="term" value="C:plasma membrane"/>
    <property type="evidence" value="ECO:0007669"/>
    <property type="project" value="UniProtKB-SubCell"/>
</dbReference>
<evidence type="ECO:0000313" key="9">
    <source>
        <dbReference type="EMBL" id="SCW61571.1"/>
    </source>
</evidence>
<keyword evidence="6 7" id="KW-0472">Membrane</keyword>
<dbReference type="Pfam" id="PF00528">
    <property type="entry name" value="BPD_transp_1"/>
    <property type="match status" value="1"/>
</dbReference>
<dbReference type="PROSITE" id="PS50928">
    <property type="entry name" value="ABC_TM1"/>
    <property type="match status" value="1"/>
</dbReference>
<dbReference type="SUPFAM" id="SSF161098">
    <property type="entry name" value="MetI-like"/>
    <property type="match status" value="1"/>
</dbReference>
<evidence type="ECO:0000256" key="4">
    <source>
        <dbReference type="ARBA" id="ARBA00022692"/>
    </source>
</evidence>
<dbReference type="AlphaFoldDB" id="A0A1G4RXW7"/>
<protein>
    <submittedName>
        <fullName evidence="9">Multiple sugar transport system permease protein</fullName>
    </submittedName>
</protein>
<evidence type="ECO:0000256" key="2">
    <source>
        <dbReference type="ARBA" id="ARBA00022448"/>
    </source>
</evidence>
<dbReference type="Proteomes" id="UP000199150">
    <property type="component" value="Unassembled WGS sequence"/>
</dbReference>
<feature type="transmembrane region" description="Helical" evidence="7">
    <location>
        <begin position="166"/>
        <end position="187"/>
    </location>
</feature>
<keyword evidence="2 7" id="KW-0813">Transport</keyword>
<dbReference type="InterPro" id="IPR051393">
    <property type="entry name" value="ABC_transporter_permease"/>
</dbReference>
<comment type="subcellular location">
    <subcellularLocation>
        <location evidence="1 7">Cell membrane</location>
        <topology evidence="1 7">Multi-pass membrane protein</topology>
    </subcellularLocation>
</comment>
<organism evidence="9 10">
    <name type="scientific">Asticcacaulis taihuensis</name>
    <dbReference type="NCBI Taxonomy" id="260084"/>
    <lineage>
        <taxon>Bacteria</taxon>
        <taxon>Pseudomonadati</taxon>
        <taxon>Pseudomonadota</taxon>
        <taxon>Alphaproteobacteria</taxon>
        <taxon>Caulobacterales</taxon>
        <taxon>Caulobacteraceae</taxon>
        <taxon>Asticcacaulis</taxon>
    </lineage>
</organism>
<evidence type="ECO:0000256" key="5">
    <source>
        <dbReference type="ARBA" id="ARBA00022989"/>
    </source>
</evidence>
<evidence type="ECO:0000259" key="8">
    <source>
        <dbReference type="PROSITE" id="PS50928"/>
    </source>
</evidence>
<evidence type="ECO:0000256" key="7">
    <source>
        <dbReference type="RuleBase" id="RU363032"/>
    </source>
</evidence>
<dbReference type="PANTHER" id="PTHR30193:SF37">
    <property type="entry name" value="INNER MEMBRANE ABC TRANSPORTER PERMEASE PROTEIN YCJO"/>
    <property type="match status" value="1"/>
</dbReference>
<proteinExistence type="inferred from homology"/>
<feature type="transmembrane region" description="Helical" evidence="7">
    <location>
        <begin position="21"/>
        <end position="42"/>
    </location>
</feature>
<keyword evidence="10" id="KW-1185">Reference proteome</keyword>
<sequence>MTTLRAFMREISPGHVFVAPAMFVLSVFFLMPVLGALVMSFTDFDLYALADLKNLRFIWLGNYINLMQTPLFWKAFGNTCYFALVGAPLSIAVSLAMAMLLNVPGVGLKALYRTALFAPYVATLAAAAVIWRYMLDAQYGWLNQFLIVIGLQPIDWLGNPHFSMPAIILFSVWKNFGYNMLILLAALQRIPDDLYEAARVDGAGGWERFIHVTLPGVAPSLWMVALLTVAGYFQLFAEPYVMTQGGPAQSTVSLLYFMYEDGFKWWNLGHASATAFILFAVLMGLSFLRPKSEEVFA</sequence>
<feature type="transmembrane region" description="Helical" evidence="7">
    <location>
        <begin position="81"/>
        <end position="103"/>
    </location>
</feature>
<dbReference type="Gene3D" id="1.10.3720.10">
    <property type="entry name" value="MetI-like"/>
    <property type="match status" value="1"/>
</dbReference>
<evidence type="ECO:0000313" key="10">
    <source>
        <dbReference type="Proteomes" id="UP000199150"/>
    </source>
</evidence>
<dbReference type="RefSeq" id="WP_220083721.1">
    <property type="nucleotide sequence ID" value="NZ_CBCRYE010000001.1"/>
</dbReference>
<feature type="transmembrane region" description="Helical" evidence="7">
    <location>
        <begin position="265"/>
        <end position="288"/>
    </location>
</feature>
<feature type="domain" description="ABC transmembrane type-1" evidence="8">
    <location>
        <begin position="76"/>
        <end position="289"/>
    </location>
</feature>
<evidence type="ECO:0000256" key="1">
    <source>
        <dbReference type="ARBA" id="ARBA00004651"/>
    </source>
</evidence>